<protein>
    <submittedName>
        <fullName evidence="1">Uncharacterized protein</fullName>
    </submittedName>
</protein>
<proteinExistence type="predicted"/>
<dbReference type="GO" id="GO:0004842">
    <property type="term" value="F:ubiquitin-protein transferase activity"/>
    <property type="evidence" value="ECO:0007669"/>
    <property type="project" value="InterPro"/>
</dbReference>
<reference evidence="1 2" key="1">
    <citation type="submission" date="2022-05" db="EMBL/GenBank/DDBJ databases">
        <authorList>
            <consortium name="Genoscope - CEA"/>
            <person name="William W."/>
        </authorList>
    </citation>
    <scope>NUCLEOTIDE SEQUENCE [LARGE SCALE GENOMIC DNA]</scope>
</reference>
<dbReference type="Proteomes" id="UP001159428">
    <property type="component" value="Unassembled WGS sequence"/>
</dbReference>
<name>A0AAU9VWB8_9CNID</name>
<dbReference type="PANTHER" id="PTHR22605">
    <property type="entry name" value="RZ-TYPE DOMAIN-CONTAINING PROTEIN"/>
    <property type="match status" value="1"/>
</dbReference>
<feature type="non-terminal residue" evidence="1">
    <location>
        <position position="1"/>
    </location>
</feature>
<sequence>RPFSKGDAFIGYHEDIVPVVVLQVCAELHSDEVFLSDEERESWEEKVLRTCLERLLQCATPDSVTRLRSSRLRSEAERIWTTYFREQEHSSLANFLEKVIGDVKSSDGERAKVPLRAQISTHSRLLSERDIPTIAKAAQLPPSSVKCAPLQQFQTEQQFLNCIGRDFWSTLGGRESLLIVQCDSGEQILDLIACSRHLLIEECKEMENVLHPDATDCSHIIMIVQVPRVAGGCREFVSVQGENWLSVHIDELCPPSEEIPPVEALKDRSVSEIFESVIDKTENYLTIDQVLTSCVQTAASKIEDDESTLGRATRRIELLLKLLPSRTKAGDDNRFEMILAKRLHDLLKVKDQRAPEKGKRWLEDVAKACTVNENGAFKKALWRRFQYVVAPILAEVIAYVDRDGNLELAVSKDPWISNLWLNVLEDNSFATINFCNVHDR</sequence>
<dbReference type="GO" id="GO:0016887">
    <property type="term" value="F:ATP hydrolysis activity"/>
    <property type="evidence" value="ECO:0007669"/>
    <property type="project" value="InterPro"/>
</dbReference>
<organism evidence="1 2">
    <name type="scientific">Pocillopora meandrina</name>
    <dbReference type="NCBI Taxonomy" id="46732"/>
    <lineage>
        <taxon>Eukaryota</taxon>
        <taxon>Metazoa</taxon>
        <taxon>Cnidaria</taxon>
        <taxon>Anthozoa</taxon>
        <taxon>Hexacorallia</taxon>
        <taxon>Scleractinia</taxon>
        <taxon>Astrocoeniina</taxon>
        <taxon>Pocilloporidae</taxon>
        <taxon>Pocillopora</taxon>
    </lineage>
</organism>
<accession>A0AAU9VWB8</accession>
<evidence type="ECO:0000313" key="1">
    <source>
        <dbReference type="EMBL" id="CAH3037776.1"/>
    </source>
</evidence>
<dbReference type="InterPro" id="IPR031248">
    <property type="entry name" value="RNF213"/>
</dbReference>
<dbReference type="EMBL" id="CALNXJ010000004">
    <property type="protein sequence ID" value="CAH3037776.1"/>
    <property type="molecule type" value="Genomic_DNA"/>
</dbReference>
<evidence type="ECO:0000313" key="2">
    <source>
        <dbReference type="Proteomes" id="UP001159428"/>
    </source>
</evidence>
<dbReference type="PANTHER" id="PTHR22605:SF16">
    <property type="entry name" value="E3 UBIQUITIN-PROTEIN LIGASE RNF213"/>
    <property type="match status" value="1"/>
</dbReference>
<dbReference type="AlphaFoldDB" id="A0AAU9VWB8"/>
<keyword evidence="2" id="KW-1185">Reference proteome</keyword>
<comment type="caution">
    <text evidence="1">The sequence shown here is derived from an EMBL/GenBank/DDBJ whole genome shotgun (WGS) entry which is preliminary data.</text>
</comment>
<gene>
    <name evidence="1" type="ORF">PMEA_00021350</name>
</gene>